<accession>A0A919E3S7</accession>
<keyword evidence="2" id="KW-1185">Reference proteome</keyword>
<dbReference type="RefSeq" id="WP_189907542.1">
    <property type="nucleotide sequence ID" value="NZ_BNBC01000059.1"/>
</dbReference>
<comment type="caution">
    <text evidence="1">The sequence shown here is derived from an EMBL/GenBank/DDBJ whole genome shotgun (WGS) entry which is preliminary data.</text>
</comment>
<organism evidence="1 2">
    <name type="scientific">Streptomyces spiralis</name>
    <dbReference type="NCBI Taxonomy" id="66376"/>
    <lineage>
        <taxon>Bacteria</taxon>
        <taxon>Bacillati</taxon>
        <taxon>Actinomycetota</taxon>
        <taxon>Actinomycetes</taxon>
        <taxon>Kitasatosporales</taxon>
        <taxon>Streptomycetaceae</taxon>
        <taxon>Streptomyces</taxon>
    </lineage>
</organism>
<reference evidence="1" key="2">
    <citation type="submission" date="2020-09" db="EMBL/GenBank/DDBJ databases">
        <authorList>
            <person name="Sun Q."/>
            <person name="Ohkuma M."/>
        </authorList>
    </citation>
    <scope>NUCLEOTIDE SEQUENCE</scope>
    <source>
        <strain evidence="1">JCM 3302</strain>
    </source>
</reference>
<dbReference type="AlphaFoldDB" id="A0A919E3S7"/>
<reference evidence="1" key="1">
    <citation type="journal article" date="2014" name="Int. J. Syst. Evol. Microbiol.">
        <title>Complete genome sequence of Corynebacterium casei LMG S-19264T (=DSM 44701T), isolated from a smear-ripened cheese.</title>
        <authorList>
            <consortium name="US DOE Joint Genome Institute (JGI-PGF)"/>
            <person name="Walter F."/>
            <person name="Albersmeier A."/>
            <person name="Kalinowski J."/>
            <person name="Ruckert C."/>
        </authorList>
    </citation>
    <scope>NUCLEOTIDE SEQUENCE</scope>
    <source>
        <strain evidence="1">JCM 3302</strain>
    </source>
</reference>
<name>A0A919E3S7_9ACTN</name>
<dbReference type="Proteomes" id="UP000641386">
    <property type="component" value="Unassembled WGS sequence"/>
</dbReference>
<protein>
    <submittedName>
        <fullName evidence="1">Uncharacterized protein</fullName>
    </submittedName>
</protein>
<proteinExistence type="predicted"/>
<dbReference type="EMBL" id="BNBC01000059">
    <property type="protein sequence ID" value="GHF10898.1"/>
    <property type="molecule type" value="Genomic_DNA"/>
</dbReference>
<sequence length="57" mass="6413">MRRFLAALSHGDKDQEAMTSLLRRVNCQDRREPDGDVEKAVLDARRLAAVTLLGSFL</sequence>
<gene>
    <name evidence="1" type="ORF">GCM10014715_78190</name>
</gene>
<evidence type="ECO:0000313" key="2">
    <source>
        <dbReference type="Proteomes" id="UP000641386"/>
    </source>
</evidence>
<evidence type="ECO:0000313" key="1">
    <source>
        <dbReference type="EMBL" id="GHF10898.1"/>
    </source>
</evidence>